<protein>
    <submittedName>
        <fullName evidence="2">HTH cro/C1-type domain-containing protein</fullName>
    </submittedName>
</protein>
<dbReference type="Proteomes" id="UP000095286">
    <property type="component" value="Unplaced"/>
</dbReference>
<organism evidence="1 2">
    <name type="scientific">Rhabditophanes sp. KR3021</name>
    <dbReference type="NCBI Taxonomy" id="114890"/>
    <lineage>
        <taxon>Eukaryota</taxon>
        <taxon>Metazoa</taxon>
        <taxon>Ecdysozoa</taxon>
        <taxon>Nematoda</taxon>
        <taxon>Chromadorea</taxon>
        <taxon>Rhabditida</taxon>
        <taxon>Tylenchina</taxon>
        <taxon>Panagrolaimomorpha</taxon>
        <taxon>Strongyloidoidea</taxon>
        <taxon>Alloionematidae</taxon>
        <taxon>Rhabditophanes</taxon>
    </lineage>
</organism>
<evidence type="ECO:0000313" key="1">
    <source>
        <dbReference type="Proteomes" id="UP000095286"/>
    </source>
</evidence>
<proteinExistence type="predicted"/>
<accession>A0AC35TNL9</accession>
<sequence>MSHVSQVRAKMQEGVYVKAMKSNADIAHAMRAGTIVETAKKFNAGGNRQHQTNKNTLKLDEETDELRHDRVPMCLGKTIQKARADQGMSQKDLATKVNEKPTVITDYENGKALPNQQIISKLERALNVRLRGKEMGKPFPSKAPTTAAPAKK</sequence>
<dbReference type="WBParaSite" id="RSKR_0000250500.1">
    <property type="protein sequence ID" value="RSKR_0000250500.1"/>
    <property type="gene ID" value="RSKR_0000250500"/>
</dbReference>
<reference evidence="2" key="1">
    <citation type="submission" date="2016-11" db="UniProtKB">
        <authorList>
            <consortium name="WormBaseParasite"/>
        </authorList>
    </citation>
    <scope>IDENTIFICATION</scope>
    <source>
        <strain evidence="2">KR3021</strain>
    </source>
</reference>
<evidence type="ECO:0000313" key="2">
    <source>
        <dbReference type="WBParaSite" id="RSKR_0000250500.1"/>
    </source>
</evidence>
<name>A0AC35TNL9_9BILA</name>